<comment type="caution">
    <text evidence="5">The sequence shown here is derived from an EMBL/GenBank/DDBJ whole genome shotgun (WGS) entry which is preliminary data.</text>
</comment>
<keyword evidence="1" id="KW-0433">Leucine-rich repeat</keyword>
<dbReference type="SUPFAM" id="SSF52058">
    <property type="entry name" value="L domain-like"/>
    <property type="match status" value="1"/>
</dbReference>
<feature type="region of interest" description="Disordered" evidence="3">
    <location>
        <begin position="179"/>
        <end position="205"/>
    </location>
</feature>
<dbReference type="OrthoDB" id="676979at2759"/>
<keyword evidence="6" id="KW-1185">Reference proteome</keyword>
<evidence type="ECO:0000313" key="5">
    <source>
        <dbReference type="EMBL" id="TNN71820.1"/>
    </source>
</evidence>
<dbReference type="PANTHER" id="PTHR48051">
    <property type="match status" value="1"/>
</dbReference>
<dbReference type="Gene3D" id="3.80.10.10">
    <property type="entry name" value="Ribonuclease Inhibitor"/>
    <property type="match status" value="1"/>
</dbReference>
<evidence type="ECO:0000256" key="2">
    <source>
        <dbReference type="ARBA" id="ARBA00022737"/>
    </source>
</evidence>
<dbReference type="GO" id="GO:0005737">
    <property type="term" value="C:cytoplasm"/>
    <property type="evidence" value="ECO:0007669"/>
    <property type="project" value="TreeGrafter"/>
</dbReference>
<gene>
    <name evidence="5" type="primary">Lrrc18</name>
    <name evidence="5" type="ORF">EYF80_017991</name>
</gene>
<evidence type="ECO:0000256" key="3">
    <source>
        <dbReference type="SAM" id="MobiDB-lite"/>
    </source>
</evidence>
<evidence type="ECO:0000256" key="1">
    <source>
        <dbReference type="ARBA" id="ARBA00022614"/>
    </source>
</evidence>
<accession>A0A4Z2I1W1</accession>
<proteinExistence type="predicted"/>
<dbReference type="Proteomes" id="UP000314294">
    <property type="component" value="Unassembled WGS sequence"/>
</dbReference>
<dbReference type="InterPro" id="IPR055414">
    <property type="entry name" value="LRR_R13L4/SHOC2-like"/>
</dbReference>
<protein>
    <submittedName>
        <fullName evidence="5">Leucine-rich repeat-containing protein 18</fullName>
    </submittedName>
</protein>
<evidence type="ECO:0000313" key="6">
    <source>
        <dbReference type="Proteomes" id="UP000314294"/>
    </source>
</evidence>
<dbReference type="Pfam" id="PF23598">
    <property type="entry name" value="LRR_14"/>
    <property type="match status" value="1"/>
</dbReference>
<dbReference type="SMART" id="SM00369">
    <property type="entry name" value="LRR_TYP"/>
    <property type="match status" value="5"/>
</dbReference>
<dbReference type="InterPro" id="IPR003591">
    <property type="entry name" value="Leu-rich_rpt_typical-subtyp"/>
</dbReference>
<evidence type="ECO:0000259" key="4">
    <source>
        <dbReference type="Pfam" id="PF23598"/>
    </source>
</evidence>
<dbReference type="InterPro" id="IPR032675">
    <property type="entry name" value="LRR_dom_sf"/>
</dbReference>
<name>A0A4Z2I1W1_9TELE</name>
<reference evidence="5 6" key="1">
    <citation type="submission" date="2019-03" db="EMBL/GenBank/DDBJ databases">
        <title>First draft genome of Liparis tanakae, snailfish: a comprehensive survey of snailfish specific genes.</title>
        <authorList>
            <person name="Kim W."/>
            <person name="Song I."/>
            <person name="Jeong J.-H."/>
            <person name="Kim D."/>
            <person name="Kim S."/>
            <person name="Ryu S."/>
            <person name="Song J.Y."/>
            <person name="Lee S.K."/>
        </authorList>
    </citation>
    <scope>NUCLEOTIDE SEQUENCE [LARGE SCALE GENOMIC DNA]</scope>
    <source>
        <tissue evidence="5">Muscle</tissue>
    </source>
</reference>
<dbReference type="EMBL" id="SRLO01000145">
    <property type="protein sequence ID" value="TNN71820.1"/>
    <property type="molecule type" value="Genomic_DNA"/>
</dbReference>
<dbReference type="PROSITE" id="PS51450">
    <property type="entry name" value="LRR"/>
    <property type="match status" value="1"/>
</dbReference>
<dbReference type="PANTHER" id="PTHR48051:SF42">
    <property type="entry name" value="LEUCINE-RICH REPEAT-CONTAINING PROTEIN 18-LIKE"/>
    <property type="match status" value="1"/>
</dbReference>
<dbReference type="InterPro" id="IPR001611">
    <property type="entry name" value="Leu-rich_rpt"/>
</dbReference>
<feature type="domain" description="Disease resistance R13L4/SHOC-2-like LRR" evidence="4">
    <location>
        <begin position="67"/>
        <end position="173"/>
    </location>
</feature>
<organism evidence="5 6">
    <name type="scientific">Liparis tanakae</name>
    <name type="common">Tanaka's snailfish</name>
    <dbReference type="NCBI Taxonomy" id="230148"/>
    <lineage>
        <taxon>Eukaryota</taxon>
        <taxon>Metazoa</taxon>
        <taxon>Chordata</taxon>
        <taxon>Craniata</taxon>
        <taxon>Vertebrata</taxon>
        <taxon>Euteleostomi</taxon>
        <taxon>Actinopterygii</taxon>
        <taxon>Neopterygii</taxon>
        <taxon>Teleostei</taxon>
        <taxon>Neoteleostei</taxon>
        <taxon>Acanthomorphata</taxon>
        <taxon>Eupercaria</taxon>
        <taxon>Perciformes</taxon>
        <taxon>Cottioidei</taxon>
        <taxon>Cottales</taxon>
        <taxon>Liparidae</taxon>
        <taxon>Liparis</taxon>
    </lineage>
</organism>
<keyword evidence="2" id="KW-0677">Repeat</keyword>
<dbReference type="AlphaFoldDB" id="A0A4Z2I1W1"/>
<dbReference type="InterPro" id="IPR050216">
    <property type="entry name" value="LRR_domain-containing"/>
</dbReference>
<sequence>MPKGTGAKGEKLTLKVIKKAIRMTLDGRRRLTLSNMGITIFPKCVLKLTNVDELDLSRNLIKKLPDNIGSFWSLRLLDLHSNKLESVPESIGNLVGLTHLNLSNNRLISAGLPSSLGSLTGLKSLNLGLNQLDSLPPTMEALDGLQELGIFDNLFIDLPEFLKVLRNLTKVNVKRNPLSYVQGDSEGTQKEQSQAEEDVYHESSLGRTSLKGCQEQRDGFTGREGGGGGGGEVFEEITIRIYHGLMVPNSVASVNQDVWRIRKVEHKPTHDQTASQTIVQVERMSL</sequence>